<dbReference type="Gene3D" id="3.40.50.300">
    <property type="entry name" value="P-loop containing nucleotide triphosphate hydrolases"/>
    <property type="match status" value="1"/>
</dbReference>
<dbReference type="AlphaFoldDB" id="A0A7J3X6Y5"/>
<gene>
    <name evidence="5" type="ORF">ENM88_03900</name>
</gene>
<proteinExistence type="predicted"/>
<reference evidence="5" key="1">
    <citation type="journal article" date="2020" name="mSystems">
        <title>Genome- and Community-Level Interaction Insights into Carbon Utilization and Element Cycling Functions of Hydrothermarchaeota in Hydrothermal Sediment.</title>
        <authorList>
            <person name="Zhou Z."/>
            <person name="Liu Y."/>
            <person name="Xu W."/>
            <person name="Pan J."/>
            <person name="Luo Z.H."/>
            <person name="Li M."/>
        </authorList>
    </citation>
    <scope>NUCLEOTIDE SEQUENCE [LARGE SCALE GENOMIC DNA]</scope>
    <source>
        <strain evidence="5">SpSt-1125</strain>
    </source>
</reference>
<dbReference type="EMBL" id="DRZM01000121">
    <property type="protein sequence ID" value="HHP04877.1"/>
    <property type="molecule type" value="Genomic_DNA"/>
</dbReference>
<keyword evidence="2" id="KW-0547">Nucleotide-binding</keyword>
<evidence type="ECO:0000313" key="5">
    <source>
        <dbReference type="EMBL" id="HHP04877.1"/>
    </source>
</evidence>
<dbReference type="GO" id="GO:0005524">
    <property type="term" value="F:ATP binding"/>
    <property type="evidence" value="ECO:0007669"/>
    <property type="project" value="UniProtKB-KW"/>
</dbReference>
<evidence type="ECO:0000259" key="4">
    <source>
        <dbReference type="Pfam" id="PF00005"/>
    </source>
</evidence>
<protein>
    <submittedName>
        <fullName evidence="5">ATP-binding cassette domain-containing protein</fullName>
    </submittedName>
</protein>
<dbReference type="Pfam" id="PF00005">
    <property type="entry name" value="ABC_tran"/>
    <property type="match status" value="1"/>
</dbReference>
<dbReference type="InterPro" id="IPR027417">
    <property type="entry name" value="P-loop_NTPase"/>
</dbReference>
<name>A0A7J3X6Y5_THEPE</name>
<organism evidence="5">
    <name type="scientific">Thermofilum pendens</name>
    <dbReference type="NCBI Taxonomy" id="2269"/>
    <lineage>
        <taxon>Archaea</taxon>
        <taxon>Thermoproteota</taxon>
        <taxon>Thermoprotei</taxon>
        <taxon>Thermofilales</taxon>
        <taxon>Thermofilaceae</taxon>
        <taxon>Thermofilum</taxon>
    </lineage>
</organism>
<comment type="caution">
    <text evidence="5">The sequence shown here is derived from an EMBL/GenBank/DDBJ whole genome shotgun (WGS) entry which is preliminary data.</text>
</comment>
<feature type="domain" description="ABC transporter" evidence="4">
    <location>
        <begin position="18"/>
        <end position="54"/>
    </location>
</feature>
<evidence type="ECO:0000256" key="3">
    <source>
        <dbReference type="ARBA" id="ARBA00022840"/>
    </source>
</evidence>
<dbReference type="SUPFAM" id="SSF52540">
    <property type="entry name" value="P-loop containing nucleoside triphosphate hydrolases"/>
    <property type="match status" value="1"/>
</dbReference>
<sequence>MEIENLYFRYAGRSEPALRGINLSIDEGEAVLLAGRSGSGKSTLLKRTCGLMPHRSRASTQEGCTSGV</sequence>
<dbReference type="GO" id="GO:0043190">
    <property type="term" value="C:ATP-binding cassette (ABC) transporter complex"/>
    <property type="evidence" value="ECO:0007669"/>
    <property type="project" value="TreeGrafter"/>
</dbReference>
<accession>A0A7J3X6Y5</accession>
<evidence type="ECO:0000256" key="1">
    <source>
        <dbReference type="ARBA" id="ARBA00022448"/>
    </source>
</evidence>
<evidence type="ECO:0000256" key="2">
    <source>
        <dbReference type="ARBA" id="ARBA00022741"/>
    </source>
</evidence>
<dbReference type="InterPro" id="IPR003439">
    <property type="entry name" value="ABC_transporter-like_ATP-bd"/>
</dbReference>
<dbReference type="InterPro" id="IPR050095">
    <property type="entry name" value="ECF_ABC_transporter_ATP-bd"/>
</dbReference>
<dbReference type="GO" id="GO:0042626">
    <property type="term" value="F:ATPase-coupled transmembrane transporter activity"/>
    <property type="evidence" value="ECO:0007669"/>
    <property type="project" value="TreeGrafter"/>
</dbReference>
<dbReference type="GO" id="GO:0016887">
    <property type="term" value="F:ATP hydrolysis activity"/>
    <property type="evidence" value="ECO:0007669"/>
    <property type="project" value="InterPro"/>
</dbReference>
<keyword evidence="3 5" id="KW-0067">ATP-binding</keyword>
<keyword evidence="1" id="KW-0813">Transport</keyword>
<dbReference type="PANTHER" id="PTHR43553">
    <property type="entry name" value="HEAVY METAL TRANSPORTER"/>
    <property type="match status" value="1"/>
</dbReference>